<dbReference type="SUPFAM" id="SSF48371">
    <property type="entry name" value="ARM repeat"/>
    <property type="match status" value="1"/>
</dbReference>
<protein>
    <submittedName>
        <fullName evidence="1">HEAT repeat domain-containing protein</fullName>
    </submittedName>
</protein>
<evidence type="ECO:0000313" key="2">
    <source>
        <dbReference type="Proteomes" id="UP000594873"/>
    </source>
</evidence>
<dbReference type="Gene3D" id="1.25.10.10">
    <property type="entry name" value="Leucine-rich Repeat Variant"/>
    <property type="match status" value="1"/>
</dbReference>
<sequence>MDATLAEWLNNAEDQNASIERSTTFAKRWLKHPLFTDLVSSLDGEEGQTVDGILAIAQRFVASTNDISHMIDDLIVEAAKDPFFRPPFGLQASEISKGYVLYDNHQLCILINIISADAVAAKKLLHRGEGTVSFTGFVTLYHYLKSGDATLSLWNAPAINDSFSAPENAVLTVKERRRVADGDSWVMDGRHQSFIIEHADSDIVQLQALVKIDAAPLAVEYDIKTGVFAGASATDDLSSRIQMMVTLLRLMERDDAVPIIESLLANPHFFVRWHLMREFLAMNADAAFPHLKAMASHDPHPEVRDAAAQTLHLFFSGKEI</sequence>
<keyword evidence="2" id="KW-1185">Reference proteome</keyword>
<accession>A0A7T2GK28</accession>
<organism evidence="1 2">
    <name type="scientific">Allosphingosinicella flava</name>
    <dbReference type="NCBI Taxonomy" id="2771430"/>
    <lineage>
        <taxon>Bacteria</taxon>
        <taxon>Pseudomonadati</taxon>
        <taxon>Pseudomonadota</taxon>
        <taxon>Alphaproteobacteria</taxon>
        <taxon>Sphingomonadales</taxon>
        <taxon>Sphingomonadaceae</taxon>
        <taxon>Allosphingosinicella</taxon>
    </lineage>
</organism>
<proteinExistence type="predicted"/>
<dbReference type="InterPro" id="IPR016024">
    <property type="entry name" value="ARM-type_fold"/>
</dbReference>
<dbReference type="AlphaFoldDB" id="A0A7T2GK28"/>
<dbReference type="Proteomes" id="UP000594873">
    <property type="component" value="Chromosome"/>
</dbReference>
<evidence type="ECO:0000313" key="1">
    <source>
        <dbReference type="EMBL" id="QPQ55318.1"/>
    </source>
</evidence>
<dbReference type="KEGG" id="sflv:IC614_01515"/>
<reference evidence="1 2" key="1">
    <citation type="submission" date="2020-11" db="EMBL/GenBank/DDBJ databases">
        <title>Genome seq and assembly of Sphingosinicella sp.</title>
        <authorList>
            <person name="Chhetri G."/>
        </authorList>
    </citation>
    <scope>NUCLEOTIDE SEQUENCE [LARGE SCALE GENOMIC DNA]</scope>
    <source>
        <strain evidence="1 2">UDD2</strain>
    </source>
</reference>
<name>A0A7T2GK28_9SPHN</name>
<dbReference type="InterPro" id="IPR011989">
    <property type="entry name" value="ARM-like"/>
</dbReference>
<dbReference type="EMBL" id="CP065592">
    <property type="protein sequence ID" value="QPQ55318.1"/>
    <property type="molecule type" value="Genomic_DNA"/>
</dbReference>
<gene>
    <name evidence="1" type="ORF">IC614_01515</name>
</gene>
<dbReference type="Pfam" id="PF13646">
    <property type="entry name" value="HEAT_2"/>
    <property type="match status" value="1"/>
</dbReference>